<keyword evidence="2" id="KW-1185">Reference proteome</keyword>
<sequence>MTNFIRTYIAESSLPEPLVIMADVDEIPAAHTIKLLRMCDFGKSIHLQLRNYVYSFEWFVGLRASVHQWAQDTYYRHGQSGDTVLADAGWHCSYCFRFLSEYVVKMRGFSHADRIAGRIHLLDPARIQGTICKGKNIFGMLPEAYNYVDLLSQLSLEPLKTGVHLPLFLVEQAERFKPSISGYARLRAQSWYAETAIDQGHGH</sequence>
<accession>A0A8H6WEU8</accession>
<dbReference type="GO" id="GO:0003830">
    <property type="term" value="F:beta-1,4-mannosylglycoprotein 4-beta-N-acetylglucosaminyltransferase activity"/>
    <property type="evidence" value="ECO:0007669"/>
    <property type="project" value="InterPro"/>
</dbReference>
<evidence type="ECO:0000313" key="2">
    <source>
        <dbReference type="Proteomes" id="UP000636479"/>
    </source>
</evidence>
<reference evidence="1" key="1">
    <citation type="submission" date="2020-05" db="EMBL/GenBank/DDBJ databases">
        <title>Mycena genomes resolve the evolution of fungal bioluminescence.</title>
        <authorList>
            <person name="Tsai I.J."/>
        </authorList>
    </citation>
    <scope>NUCLEOTIDE SEQUENCE</scope>
    <source>
        <strain evidence="1">171206Taipei</strain>
    </source>
</reference>
<dbReference type="InterPro" id="IPR006813">
    <property type="entry name" value="Glyco_trans_17"/>
</dbReference>
<dbReference type="PANTHER" id="PTHR12224:SF0">
    <property type="entry name" value="BETA-1,4-MANNOSYL-GLYCOPROTEIN 4-BETA-N-ACETYLGLUCOSAMINYLTRANSFERASE"/>
    <property type="match status" value="1"/>
</dbReference>
<dbReference type="GeneID" id="59339811"/>
<organism evidence="1 2">
    <name type="scientific">Mycena indigotica</name>
    <dbReference type="NCBI Taxonomy" id="2126181"/>
    <lineage>
        <taxon>Eukaryota</taxon>
        <taxon>Fungi</taxon>
        <taxon>Dikarya</taxon>
        <taxon>Basidiomycota</taxon>
        <taxon>Agaricomycotina</taxon>
        <taxon>Agaricomycetes</taxon>
        <taxon>Agaricomycetidae</taxon>
        <taxon>Agaricales</taxon>
        <taxon>Marasmiineae</taxon>
        <taxon>Mycenaceae</taxon>
        <taxon>Mycena</taxon>
    </lineage>
</organism>
<proteinExistence type="predicted"/>
<evidence type="ECO:0000313" key="1">
    <source>
        <dbReference type="EMBL" id="KAF7315182.1"/>
    </source>
</evidence>
<name>A0A8H6WEU8_9AGAR</name>
<dbReference type="RefSeq" id="XP_037225205.1">
    <property type="nucleotide sequence ID" value="XM_037357295.1"/>
</dbReference>
<comment type="caution">
    <text evidence="1">The sequence shown here is derived from an EMBL/GenBank/DDBJ whole genome shotgun (WGS) entry which is preliminary data.</text>
</comment>
<dbReference type="PANTHER" id="PTHR12224">
    <property type="entry name" value="BETA-1,4-MANNOSYL-GLYCOPROTEIN BETA-1,4-N-ACETYLGLUCOSAMINYL-TRANSFERASE"/>
    <property type="match status" value="1"/>
</dbReference>
<protein>
    <submittedName>
        <fullName evidence="1">Glycosyltransferase family 17 protein</fullName>
    </submittedName>
</protein>
<dbReference type="Pfam" id="PF04724">
    <property type="entry name" value="Glyco_transf_17"/>
    <property type="match status" value="1"/>
</dbReference>
<dbReference type="GO" id="GO:0016020">
    <property type="term" value="C:membrane"/>
    <property type="evidence" value="ECO:0007669"/>
    <property type="project" value="InterPro"/>
</dbReference>
<dbReference type="OrthoDB" id="6474464at2759"/>
<dbReference type="Proteomes" id="UP000636479">
    <property type="component" value="Unassembled WGS sequence"/>
</dbReference>
<keyword evidence="1" id="KW-0808">Transferase</keyword>
<dbReference type="EMBL" id="JACAZF010000001">
    <property type="protein sequence ID" value="KAF7315182.1"/>
    <property type="molecule type" value="Genomic_DNA"/>
</dbReference>
<dbReference type="GO" id="GO:0006044">
    <property type="term" value="P:N-acetylglucosamine metabolic process"/>
    <property type="evidence" value="ECO:0007669"/>
    <property type="project" value="TreeGrafter"/>
</dbReference>
<gene>
    <name evidence="1" type="ORF">MIND_00032600</name>
</gene>
<dbReference type="AlphaFoldDB" id="A0A8H6WEU8"/>